<dbReference type="InterPro" id="IPR012902">
    <property type="entry name" value="N_methyl_site"/>
</dbReference>
<dbReference type="Pfam" id="PF07963">
    <property type="entry name" value="N_methyl"/>
    <property type="match status" value="1"/>
</dbReference>
<accession>A0A6N7EVV4</accession>
<dbReference type="PROSITE" id="PS00409">
    <property type="entry name" value="PROKAR_NTER_METHYL"/>
    <property type="match status" value="1"/>
</dbReference>
<comment type="caution">
    <text evidence="1">The sequence shown here is derived from an EMBL/GenBank/DDBJ whole genome shotgun (WGS) entry which is preliminary data.</text>
</comment>
<dbReference type="Proteomes" id="UP000471298">
    <property type="component" value="Unassembled WGS sequence"/>
</dbReference>
<organism evidence="1 2">
    <name type="scientific">Ostreibacterium oceani</name>
    <dbReference type="NCBI Taxonomy" id="2654998"/>
    <lineage>
        <taxon>Bacteria</taxon>
        <taxon>Pseudomonadati</taxon>
        <taxon>Pseudomonadota</taxon>
        <taxon>Gammaproteobacteria</taxon>
        <taxon>Cardiobacteriales</taxon>
        <taxon>Ostreibacteriaceae</taxon>
        <taxon>Ostreibacterium</taxon>
    </lineage>
</organism>
<dbReference type="AlphaFoldDB" id="A0A6N7EVV4"/>
<proteinExistence type="predicted"/>
<evidence type="ECO:0008006" key="3">
    <source>
        <dbReference type="Google" id="ProtNLM"/>
    </source>
</evidence>
<sequence>MNNRCARGFTLLEILIALGLTTLILVAVMKLLAYGAEVWYDSDATIRATENDTIAMGFMRKMLENAKPLVWAEGPQGASITFEGREDILYLAAPLPVANAQAMGVYVFAFTVETSAEVDNAALVVKYWPLSETSLAETLAGPEASEVLMTDVSRVRFEYYGYPPDVTPEVDIAPQWLSEWTEGTTFPLAVRLTIDRVDDNDSRFDTPVRASWENVVIGLNQAALR</sequence>
<dbReference type="EMBL" id="WHNW01000002">
    <property type="protein sequence ID" value="MPV85725.1"/>
    <property type="molecule type" value="Genomic_DNA"/>
</dbReference>
<gene>
    <name evidence="1" type="ORF">GCU85_03095</name>
</gene>
<evidence type="ECO:0000313" key="1">
    <source>
        <dbReference type="EMBL" id="MPV85725.1"/>
    </source>
</evidence>
<keyword evidence="2" id="KW-1185">Reference proteome</keyword>
<protein>
    <recommendedName>
        <fullName evidence="3">Prepilin-type N-terminal cleavage/methylation domain-containing protein</fullName>
    </recommendedName>
</protein>
<dbReference type="InParanoid" id="A0A6N7EVV4"/>
<reference evidence="1 2" key="1">
    <citation type="submission" date="2019-10" db="EMBL/GenBank/DDBJ databases">
        <title>Cardiobacteriales fam. a chemoheterotrophic member of the order Cardiobacteriales, and proposal of Cardiobacteriales fam. nov.</title>
        <authorList>
            <person name="Wang C."/>
        </authorList>
    </citation>
    <scope>NUCLEOTIDE SEQUENCE [LARGE SCALE GENOMIC DNA]</scope>
    <source>
        <strain evidence="1 2">ML27</strain>
    </source>
</reference>
<name>A0A6N7EVV4_9GAMM</name>
<dbReference type="RefSeq" id="WP_152809235.1">
    <property type="nucleotide sequence ID" value="NZ_WHNW01000002.1"/>
</dbReference>
<evidence type="ECO:0000313" key="2">
    <source>
        <dbReference type="Proteomes" id="UP000471298"/>
    </source>
</evidence>